<dbReference type="Gene3D" id="1.10.420.10">
    <property type="entry name" value="Peroxidase, domain 2"/>
    <property type="match status" value="1"/>
</dbReference>
<feature type="binding site" evidence="18">
    <location>
        <position position="255"/>
    </location>
    <ligand>
        <name>Ca(2+)</name>
        <dbReference type="ChEBI" id="CHEBI:29108"/>
        <label>2</label>
    </ligand>
</feature>
<dbReference type="GO" id="GO:0042744">
    <property type="term" value="P:hydrogen peroxide catabolic process"/>
    <property type="evidence" value="ECO:0007669"/>
    <property type="project" value="UniProtKB-KW"/>
</dbReference>
<feature type="binding site" evidence="18">
    <location>
        <position position="71"/>
    </location>
    <ligand>
        <name>Ca(2+)</name>
        <dbReference type="ChEBI" id="CHEBI:29108"/>
        <label>1</label>
    </ligand>
</feature>
<dbReference type="PROSITE" id="PS00435">
    <property type="entry name" value="PEROXIDASE_1"/>
    <property type="match status" value="1"/>
</dbReference>
<reference evidence="23" key="1">
    <citation type="submission" date="2020-03" db="EMBL/GenBank/DDBJ databases">
        <title>Castanea mollissima Vanexum genome sequencing.</title>
        <authorList>
            <person name="Staton M."/>
        </authorList>
    </citation>
    <scope>NUCLEOTIDE SEQUENCE</scope>
    <source>
        <tissue evidence="23">Leaf</tissue>
    </source>
</reference>
<feature type="signal peptide" evidence="21">
    <location>
        <begin position="1"/>
        <end position="24"/>
    </location>
</feature>
<keyword evidence="14" id="KW-0325">Glycoprotein</keyword>
<evidence type="ECO:0000256" key="17">
    <source>
        <dbReference type="PIRSR" id="PIRSR600823-2"/>
    </source>
</evidence>
<comment type="similarity">
    <text evidence="21">Belongs to the peroxidase family. Classical plant (class III) peroxidase subfamily.</text>
</comment>
<evidence type="ECO:0000256" key="18">
    <source>
        <dbReference type="PIRSR" id="PIRSR600823-3"/>
    </source>
</evidence>
<feature type="disulfide bond" evidence="20">
    <location>
        <begin position="201"/>
        <end position="234"/>
    </location>
</feature>
<evidence type="ECO:0000256" key="16">
    <source>
        <dbReference type="PIRSR" id="PIRSR600823-1"/>
    </source>
</evidence>
<evidence type="ECO:0000313" key="23">
    <source>
        <dbReference type="EMBL" id="KAF3943921.1"/>
    </source>
</evidence>
<dbReference type="PROSITE" id="PS50873">
    <property type="entry name" value="PEROXIDASE_4"/>
    <property type="match status" value="1"/>
</dbReference>
<dbReference type="InterPro" id="IPR019793">
    <property type="entry name" value="Peroxidases_heam-ligand_BS"/>
</dbReference>
<feature type="binding site" evidence="17">
    <location>
        <position position="164"/>
    </location>
    <ligand>
        <name>substrate</name>
    </ligand>
</feature>
<feature type="binding site" evidence="18">
    <location>
        <position position="89"/>
    </location>
    <ligand>
        <name>Ca(2+)</name>
        <dbReference type="ChEBI" id="CHEBI:29108"/>
        <label>1</label>
    </ligand>
</feature>
<evidence type="ECO:0000259" key="22">
    <source>
        <dbReference type="PROSITE" id="PS50873"/>
    </source>
</evidence>
<dbReference type="CDD" id="cd00693">
    <property type="entry name" value="secretory_peroxidase"/>
    <property type="match status" value="1"/>
</dbReference>
<evidence type="ECO:0000256" key="11">
    <source>
        <dbReference type="ARBA" id="ARBA00023002"/>
    </source>
</evidence>
<dbReference type="InterPro" id="IPR033905">
    <property type="entry name" value="Secretory_peroxidase"/>
</dbReference>
<evidence type="ECO:0000256" key="5">
    <source>
        <dbReference type="ARBA" id="ARBA00022525"/>
    </source>
</evidence>
<keyword evidence="11 21" id="KW-0560">Oxidoreductase</keyword>
<dbReference type="GO" id="GO:0005576">
    <property type="term" value="C:extracellular region"/>
    <property type="evidence" value="ECO:0007669"/>
    <property type="project" value="UniProtKB-SubCell"/>
</dbReference>
<evidence type="ECO:0000313" key="24">
    <source>
        <dbReference type="Proteomes" id="UP000737018"/>
    </source>
</evidence>
<feature type="chain" id="PRO_5035339798" description="Peroxidase" evidence="21">
    <location>
        <begin position="25"/>
        <end position="327"/>
    </location>
</feature>
<feature type="disulfide bond" evidence="20">
    <location>
        <begin position="36"/>
        <end position="115"/>
    </location>
</feature>
<evidence type="ECO:0000256" key="2">
    <source>
        <dbReference type="ARBA" id="ARBA00002322"/>
    </source>
</evidence>
<dbReference type="InterPro" id="IPR000823">
    <property type="entry name" value="Peroxidase_pln"/>
</dbReference>
<keyword evidence="6 21" id="KW-0575">Peroxidase</keyword>
<feature type="domain" description="Plant heme peroxidase family profile" evidence="22">
    <location>
        <begin position="26"/>
        <end position="326"/>
    </location>
</feature>
<evidence type="ECO:0000256" key="7">
    <source>
        <dbReference type="ARBA" id="ARBA00022617"/>
    </source>
</evidence>
<dbReference type="Gene3D" id="1.10.520.10">
    <property type="match status" value="1"/>
</dbReference>
<organism evidence="23 24">
    <name type="scientific">Castanea mollissima</name>
    <name type="common">Chinese chestnut</name>
    <dbReference type="NCBI Taxonomy" id="60419"/>
    <lineage>
        <taxon>Eukaryota</taxon>
        <taxon>Viridiplantae</taxon>
        <taxon>Streptophyta</taxon>
        <taxon>Embryophyta</taxon>
        <taxon>Tracheophyta</taxon>
        <taxon>Spermatophyta</taxon>
        <taxon>Magnoliopsida</taxon>
        <taxon>eudicotyledons</taxon>
        <taxon>Gunneridae</taxon>
        <taxon>Pentapetalae</taxon>
        <taxon>rosids</taxon>
        <taxon>fabids</taxon>
        <taxon>Fagales</taxon>
        <taxon>Fagaceae</taxon>
        <taxon>Castanea</taxon>
    </lineage>
</organism>
<feature type="site" description="Transition state stabilizer" evidence="19">
    <location>
        <position position="63"/>
    </location>
</feature>
<evidence type="ECO:0000256" key="10">
    <source>
        <dbReference type="ARBA" id="ARBA00022837"/>
    </source>
</evidence>
<evidence type="ECO:0000256" key="4">
    <source>
        <dbReference type="ARBA" id="ARBA00012313"/>
    </source>
</evidence>
<feature type="binding site" evidence="18">
    <location>
        <position position="68"/>
    </location>
    <ligand>
        <name>Ca(2+)</name>
        <dbReference type="ChEBI" id="CHEBI:29108"/>
        <label>1</label>
    </ligand>
</feature>
<dbReference type="FunFam" id="1.10.420.10:FF:000008">
    <property type="entry name" value="Peroxidase"/>
    <property type="match status" value="1"/>
</dbReference>
<keyword evidence="5 21" id="KW-0964">Secreted</keyword>
<dbReference type="GO" id="GO:0006979">
    <property type="term" value="P:response to oxidative stress"/>
    <property type="evidence" value="ECO:0007669"/>
    <property type="project" value="UniProtKB-UniRule"/>
</dbReference>
<dbReference type="GO" id="GO:0046872">
    <property type="term" value="F:metal ion binding"/>
    <property type="evidence" value="ECO:0007669"/>
    <property type="project" value="UniProtKB-UniRule"/>
</dbReference>
<feature type="binding site" evidence="18">
    <location>
        <position position="195"/>
    </location>
    <ligand>
        <name>Ca(2+)</name>
        <dbReference type="ChEBI" id="CHEBI:29108"/>
        <label>2</label>
    </ligand>
</feature>
<comment type="function">
    <text evidence="2">Removal of H(2)O(2), oxidation of toxic reductants, biosynthesis and degradation of lignin, suberization, auxin catabolism, response to environmental stresses such as wounding, pathogen attack and oxidative stress. These functions might be dependent on each isozyme/isoform in each plant tissue.</text>
</comment>
<accession>A0A8J4Q9K1</accession>
<feature type="disulfide bond" evidence="20">
    <location>
        <begin position="121"/>
        <end position="322"/>
    </location>
</feature>
<feature type="binding site" description="axial binding residue" evidence="18">
    <location>
        <position position="194"/>
    </location>
    <ligand>
        <name>heme b</name>
        <dbReference type="ChEBI" id="CHEBI:60344"/>
    </ligand>
    <ligandPart>
        <name>Fe</name>
        <dbReference type="ChEBI" id="CHEBI:18248"/>
    </ligandPart>
</feature>
<evidence type="ECO:0000256" key="14">
    <source>
        <dbReference type="ARBA" id="ARBA00023180"/>
    </source>
</evidence>
<evidence type="ECO:0000256" key="1">
    <source>
        <dbReference type="ARBA" id="ARBA00000189"/>
    </source>
</evidence>
<evidence type="ECO:0000256" key="20">
    <source>
        <dbReference type="PIRSR" id="PIRSR600823-5"/>
    </source>
</evidence>
<comment type="catalytic activity">
    <reaction evidence="1 21">
        <text>2 a phenolic donor + H2O2 = 2 a phenolic radical donor + 2 H2O</text>
        <dbReference type="Rhea" id="RHEA:56136"/>
        <dbReference type="ChEBI" id="CHEBI:15377"/>
        <dbReference type="ChEBI" id="CHEBI:16240"/>
        <dbReference type="ChEBI" id="CHEBI:139520"/>
        <dbReference type="ChEBI" id="CHEBI:139521"/>
        <dbReference type="EC" id="1.11.1.7"/>
    </reaction>
</comment>
<protein>
    <recommendedName>
        <fullName evidence="4 21">Peroxidase</fullName>
        <ecNumber evidence="4 21">1.11.1.7</ecNumber>
    </recommendedName>
</protein>
<dbReference type="Proteomes" id="UP000737018">
    <property type="component" value="Unassembled WGS sequence"/>
</dbReference>
<evidence type="ECO:0000256" key="21">
    <source>
        <dbReference type="RuleBase" id="RU362060"/>
    </source>
</evidence>
<keyword evidence="10 18" id="KW-0106">Calcium</keyword>
<feature type="binding site" evidence="18">
    <location>
        <position position="247"/>
    </location>
    <ligand>
        <name>Ca(2+)</name>
        <dbReference type="ChEBI" id="CHEBI:29108"/>
        <label>2</label>
    </ligand>
</feature>
<dbReference type="GO" id="GO:0020037">
    <property type="term" value="F:heme binding"/>
    <property type="evidence" value="ECO:0007669"/>
    <property type="project" value="UniProtKB-UniRule"/>
</dbReference>
<sequence length="327" mass="35965">MNAKLSSFLISIVVFGSLLGVCHGGELRKHFYKDSCPLAEDIVKEIIWKRVASNSTLPAKFLRMHFHDCFVRGCDASVLLDSTANNQAEKEATPNLSLGGFDVIDEVKTELEKTCPGVVSCADIVALAARDSVSYQFQRPIWEVLTGRRDGSISRISDAFRNIPSPFFNFSSLKQSFAKKSLTVHDLVVLSGGHTIGVGHCNFFSQRLYNFTAGKNDADPSLNSTYAAFLKTQCKSLSNNITIVPMDPGSPLSFDNNYFKNLKLNQGLFQSDAALLTNKEATNTVDELLDSQDFFTEFGQSMKRMGAIDVLTGSLGEIRQKCNVVNS</sequence>
<evidence type="ECO:0000256" key="15">
    <source>
        <dbReference type="ARBA" id="ARBA00023324"/>
    </source>
</evidence>
<name>A0A8J4Q9K1_9ROSI</name>
<evidence type="ECO:0000256" key="3">
    <source>
        <dbReference type="ARBA" id="ARBA00006873"/>
    </source>
</evidence>
<dbReference type="PRINTS" id="PR00461">
    <property type="entry name" value="PLPEROXIDASE"/>
</dbReference>
<keyword evidence="24" id="KW-1185">Reference proteome</keyword>
<comment type="subcellular location">
    <subcellularLocation>
        <location evidence="21">Secreted</location>
    </subcellularLocation>
</comment>
<feature type="binding site" evidence="18">
    <location>
        <position position="75"/>
    </location>
    <ligand>
        <name>Ca(2+)</name>
        <dbReference type="ChEBI" id="CHEBI:29108"/>
        <label>1</label>
    </ligand>
</feature>
<dbReference type="PANTHER" id="PTHR31235">
    <property type="entry name" value="PEROXIDASE 25-RELATED"/>
    <property type="match status" value="1"/>
</dbReference>
<dbReference type="Pfam" id="PF00141">
    <property type="entry name" value="peroxidase"/>
    <property type="match status" value="1"/>
</dbReference>
<evidence type="ECO:0000256" key="8">
    <source>
        <dbReference type="ARBA" id="ARBA00022723"/>
    </source>
</evidence>
<keyword evidence="12 18" id="KW-0408">Iron</keyword>
<evidence type="ECO:0000256" key="13">
    <source>
        <dbReference type="ARBA" id="ARBA00023157"/>
    </source>
</evidence>
<dbReference type="AlphaFoldDB" id="A0A8J4Q9K1"/>
<dbReference type="SUPFAM" id="SSF48113">
    <property type="entry name" value="Heme-dependent peroxidases"/>
    <property type="match status" value="1"/>
</dbReference>
<dbReference type="OrthoDB" id="2113341at2759"/>
<comment type="cofactor">
    <cofactor evidence="18 21">
        <name>heme b</name>
        <dbReference type="ChEBI" id="CHEBI:60344"/>
    </cofactor>
    <text evidence="18 21">Binds 1 heme b (iron(II)-protoporphyrin IX) group per subunit.</text>
</comment>
<dbReference type="EC" id="1.11.1.7" evidence="4 21"/>
<comment type="similarity">
    <text evidence="3">Belongs to the peroxidase family. Ascorbate peroxidase subfamily.</text>
</comment>
<dbReference type="InterPro" id="IPR010255">
    <property type="entry name" value="Haem_peroxidase_sf"/>
</dbReference>
<feature type="disulfide bond" evidence="20">
    <location>
        <begin position="69"/>
        <end position="74"/>
    </location>
</feature>
<dbReference type="EMBL" id="JRKL02012740">
    <property type="protein sequence ID" value="KAF3943921.1"/>
    <property type="molecule type" value="Genomic_DNA"/>
</dbReference>
<keyword evidence="7 21" id="KW-0349">Heme</keyword>
<keyword evidence="13 20" id="KW-1015">Disulfide bond</keyword>
<dbReference type="FunFam" id="1.10.520.10:FF:000001">
    <property type="entry name" value="Peroxidase"/>
    <property type="match status" value="1"/>
</dbReference>
<feature type="active site" description="Proton acceptor" evidence="16">
    <location>
        <position position="67"/>
    </location>
</feature>
<keyword evidence="15 21" id="KW-0376">Hydrogen peroxide</keyword>
<comment type="cofactor">
    <cofactor evidence="18 21">
        <name>Ca(2+)</name>
        <dbReference type="ChEBI" id="CHEBI:29108"/>
    </cofactor>
    <text evidence="18 21">Binds 2 calcium ions per subunit.</text>
</comment>
<evidence type="ECO:0000256" key="19">
    <source>
        <dbReference type="PIRSR" id="PIRSR600823-4"/>
    </source>
</evidence>
<dbReference type="InterPro" id="IPR002016">
    <property type="entry name" value="Haem_peroxidase"/>
</dbReference>
<evidence type="ECO:0000256" key="9">
    <source>
        <dbReference type="ARBA" id="ARBA00022729"/>
    </source>
</evidence>
<gene>
    <name evidence="23" type="ORF">CMV_029565</name>
</gene>
<evidence type="ECO:0000256" key="12">
    <source>
        <dbReference type="ARBA" id="ARBA00023004"/>
    </source>
</evidence>
<dbReference type="GO" id="GO:0140825">
    <property type="term" value="F:lactoperoxidase activity"/>
    <property type="evidence" value="ECO:0007669"/>
    <property type="project" value="UniProtKB-EC"/>
</dbReference>
<proteinExistence type="inferred from homology"/>
<keyword evidence="9 21" id="KW-0732">Signal</keyword>
<keyword evidence="8 18" id="KW-0479">Metal-binding</keyword>
<dbReference type="PRINTS" id="PR00458">
    <property type="entry name" value="PEROXIDASE"/>
</dbReference>
<feature type="binding site" evidence="18">
    <location>
        <position position="73"/>
    </location>
    <ligand>
        <name>Ca(2+)</name>
        <dbReference type="ChEBI" id="CHEBI:29108"/>
        <label>1</label>
    </ligand>
</feature>
<comment type="caution">
    <text evidence="23">The sequence shown here is derived from an EMBL/GenBank/DDBJ whole genome shotgun (WGS) entry which is preliminary data.</text>
</comment>
<evidence type="ECO:0000256" key="6">
    <source>
        <dbReference type="ARBA" id="ARBA00022559"/>
    </source>
</evidence>
<feature type="binding site" evidence="18">
    <location>
        <position position="77"/>
    </location>
    <ligand>
        <name>Ca(2+)</name>
        <dbReference type="ChEBI" id="CHEBI:29108"/>
        <label>1</label>
    </ligand>
</feature>